<protein>
    <recommendedName>
        <fullName evidence="4">DUF998 domain-containing protein</fullName>
    </recommendedName>
</protein>
<dbReference type="EMBL" id="JXAK01000016">
    <property type="protein sequence ID" value="KIL40799.1"/>
    <property type="molecule type" value="Genomic_DNA"/>
</dbReference>
<dbReference type="Proteomes" id="UP000031967">
    <property type="component" value="Unassembled WGS sequence"/>
</dbReference>
<comment type="caution">
    <text evidence="2">The sequence shown here is derived from an EMBL/GenBank/DDBJ whole genome shotgun (WGS) entry which is preliminary data.</text>
</comment>
<keyword evidence="3" id="KW-1185">Reference proteome</keyword>
<proteinExistence type="predicted"/>
<keyword evidence="1" id="KW-1133">Transmembrane helix</keyword>
<keyword evidence="1" id="KW-0472">Membrane</keyword>
<feature type="transmembrane region" description="Helical" evidence="1">
    <location>
        <begin position="176"/>
        <end position="198"/>
    </location>
</feature>
<sequence length="233" mass="25766">MKNSVHQQRQDWKFHRMAAFCLMLGSLFVLIFRGLHGDLPAGDAHAAMQFISGHSFYKGVHMGDVVGVMITVIGFVSFSSTLQNRNAKIIGWLSVAIIVLGAAVHIVEFSIDGHAGETLAHSWEHASFADQSVIEHSAGTIFIALHGPALVSISMVWALSVVLLAWAIRHDEYPGWLTWAGLIVGILTFVLCIAQYLIDDFIPGFLIFGILVFLLQFWNISLGITVLRRIRRS</sequence>
<evidence type="ECO:0008006" key="4">
    <source>
        <dbReference type="Google" id="ProtNLM"/>
    </source>
</evidence>
<accession>A0ABR5AIC2</accession>
<dbReference type="RefSeq" id="WP_041047648.1">
    <property type="nucleotide sequence ID" value="NZ_JXAK01000016.1"/>
</dbReference>
<feature type="transmembrane region" description="Helical" evidence="1">
    <location>
        <begin position="89"/>
        <end position="107"/>
    </location>
</feature>
<reference evidence="2 3" key="1">
    <citation type="submission" date="2014-12" db="EMBL/GenBank/DDBJ databases">
        <title>Draft genome sequence of Paenibacillus kamchatkensis strain B-2647.</title>
        <authorList>
            <person name="Karlyshev A.V."/>
            <person name="Kudryashova E.B."/>
        </authorList>
    </citation>
    <scope>NUCLEOTIDE SEQUENCE [LARGE SCALE GENOMIC DNA]</scope>
    <source>
        <strain evidence="2 3">VKM B-2647</strain>
    </source>
</reference>
<keyword evidence="1" id="KW-0812">Transmembrane</keyword>
<gene>
    <name evidence="2" type="ORF">SD70_11180</name>
</gene>
<organism evidence="2 3">
    <name type="scientific">Gordoniibacillus kamchatkensis</name>
    <dbReference type="NCBI Taxonomy" id="1590651"/>
    <lineage>
        <taxon>Bacteria</taxon>
        <taxon>Bacillati</taxon>
        <taxon>Bacillota</taxon>
        <taxon>Bacilli</taxon>
        <taxon>Bacillales</taxon>
        <taxon>Paenibacillaceae</taxon>
        <taxon>Gordoniibacillus</taxon>
    </lineage>
</organism>
<evidence type="ECO:0000313" key="3">
    <source>
        <dbReference type="Proteomes" id="UP000031967"/>
    </source>
</evidence>
<name>A0ABR5AIC2_9BACL</name>
<evidence type="ECO:0000313" key="2">
    <source>
        <dbReference type="EMBL" id="KIL40799.1"/>
    </source>
</evidence>
<feature type="transmembrane region" description="Helical" evidence="1">
    <location>
        <begin position="204"/>
        <end position="227"/>
    </location>
</feature>
<feature type="transmembrane region" description="Helical" evidence="1">
    <location>
        <begin position="61"/>
        <end position="82"/>
    </location>
</feature>
<feature type="transmembrane region" description="Helical" evidence="1">
    <location>
        <begin position="141"/>
        <end position="164"/>
    </location>
</feature>
<evidence type="ECO:0000256" key="1">
    <source>
        <dbReference type="SAM" id="Phobius"/>
    </source>
</evidence>